<keyword evidence="2" id="KW-1185">Reference proteome</keyword>
<sequence>MKDDSLGSIKLDTRSVNPGQWQHYRLQLEEGQGGELEFDVFLKPAARSWLVLKQPCG</sequence>
<dbReference type="EMBL" id="CAJNIZ010007458">
    <property type="protein sequence ID" value="CAE7258135.1"/>
    <property type="molecule type" value="Genomic_DNA"/>
</dbReference>
<evidence type="ECO:0000313" key="1">
    <source>
        <dbReference type="EMBL" id="CAE7258135.1"/>
    </source>
</evidence>
<accession>A0A812MHG4</accession>
<dbReference type="AlphaFoldDB" id="A0A812MHG4"/>
<proteinExistence type="predicted"/>
<protein>
    <submittedName>
        <fullName evidence="1">CLPC1 protein</fullName>
    </submittedName>
</protein>
<evidence type="ECO:0000313" key="2">
    <source>
        <dbReference type="Proteomes" id="UP000649617"/>
    </source>
</evidence>
<comment type="caution">
    <text evidence="1">The sequence shown here is derived from an EMBL/GenBank/DDBJ whole genome shotgun (WGS) entry which is preliminary data.</text>
</comment>
<organism evidence="1 2">
    <name type="scientific">Symbiodinium pilosum</name>
    <name type="common">Dinoflagellate</name>
    <dbReference type="NCBI Taxonomy" id="2952"/>
    <lineage>
        <taxon>Eukaryota</taxon>
        <taxon>Sar</taxon>
        <taxon>Alveolata</taxon>
        <taxon>Dinophyceae</taxon>
        <taxon>Suessiales</taxon>
        <taxon>Symbiodiniaceae</taxon>
        <taxon>Symbiodinium</taxon>
    </lineage>
</organism>
<name>A0A812MHG4_SYMPI</name>
<gene>
    <name evidence="1" type="primary">CLPC1</name>
    <name evidence="1" type="ORF">SPIL2461_LOCUS5314</name>
</gene>
<dbReference type="Proteomes" id="UP000649617">
    <property type="component" value="Unassembled WGS sequence"/>
</dbReference>
<reference evidence="1" key="1">
    <citation type="submission" date="2021-02" db="EMBL/GenBank/DDBJ databases">
        <authorList>
            <person name="Dougan E. K."/>
            <person name="Rhodes N."/>
            <person name="Thang M."/>
            <person name="Chan C."/>
        </authorList>
    </citation>
    <scope>NUCLEOTIDE SEQUENCE</scope>
</reference>